<name>A0A8S2VPS5_9BILA</name>
<reference evidence="1" key="1">
    <citation type="submission" date="2021-02" db="EMBL/GenBank/DDBJ databases">
        <authorList>
            <person name="Nowell W R."/>
        </authorList>
    </citation>
    <scope>NUCLEOTIDE SEQUENCE</scope>
</reference>
<organism evidence="1 2">
    <name type="scientific">Rotaria magnacalcarata</name>
    <dbReference type="NCBI Taxonomy" id="392030"/>
    <lineage>
        <taxon>Eukaryota</taxon>
        <taxon>Metazoa</taxon>
        <taxon>Spiralia</taxon>
        <taxon>Gnathifera</taxon>
        <taxon>Rotifera</taxon>
        <taxon>Eurotatoria</taxon>
        <taxon>Bdelloidea</taxon>
        <taxon>Philodinida</taxon>
        <taxon>Philodinidae</taxon>
        <taxon>Rotaria</taxon>
    </lineage>
</organism>
<dbReference type="Proteomes" id="UP000676336">
    <property type="component" value="Unassembled WGS sequence"/>
</dbReference>
<dbReference type="InterPro" id="IPR011990">
    <property type="entry name" value="TPR-like_helical_dom_sf"/>
</dbReference>
<evidence type="ECO:0000313" key="2">
    <source>
        <dbReference type="Proteomes" id="UP000676336"/>
    </source>
</evidence>
<dbReference type="Gene3D" id="1.25.40.10">
    <property type="entry name" value="Tetratricopeptide repeat domain"/>
    <property type="match status" value="1"/>
</dbReference>
<sequence>MFGIVNDGQGQYTNAIASYERAIEINEKILSPHDVDLAASYGCIGLAY</sequence>
<gene>
    <name evidence="1" type="ORF">SMN809_LOCUS30544</name>
</gene>
<evidence type="ECO:0008006" key="3">
    <source>
        <dbReference type="Google" id="ProtNLM"/>
    </source>
</evidence>
<comment type="caution">
    <text evidence="1">The sequence shown here is derived from an EMBL/GenBank/DDBJ whole genome shotgun (WGS) entry which is preliminary data.</text>
</comment>
<dbReference type="SUPFAM" id="SSF48452">
    <property type="entry name" value="TPR-like"/>
    <property type="match status" value="1"/>
</dbReference>
<feature type="non-terminal residue" evidence="1">
    <location>
        <position position="48"/>
    </location>
</feature>
<accession>A0A8S2VPS5</accession>
<proteinExistence type="predicted"/>
<dbReference type="EMBL" id="CAJOBI010058069">
    <property type="protein sequence ID" value="CAF4403254.1"/>
    <property type="molecule type" value="Genomic_DNA"/>
</dbReference>
<evidence type="ECO:0000313" key="1">
    <source>
        <dbReference type="EMBL" id="CAF4403254.1"/>
    </source>
</evidence>
<protein>
    <recommendedName>
        <fullName evidence="3">Tetratricopeptide repeat protein</fullName>
    </recommendedName>
</protein>
<dbReference type="AlphaFoldDB" id="A0A8S2VPS5"/>